<keyword evidence="2" id="KW-1185">Reference proteome</keyword>
<dbReference type="EMBL" id="CM047746">
    <property type="protein sequence ID" value="KAJ0020846.1"/>
    <property type="molecule type" value="Genomic_DNA"/>
</dbReference>
<proteinExistence type="predicted"/>
<sequence>MTFNLLIQGLCKADRLDEAMEIYNVMVERGSSGNLVTYNILIGKYLMVGAIDKALEMWKRIFELGLVPNSITYSIMIDGFCKMRMLNVAKGIFCKMRLSGLGPTLVSKAGQLDEAKSLFHKMVDCGFTPNACVYDSLLKGLSSKGETGEIINLIHQMAHKGVHLDSELTSTILICLCNISEDLDVEKLLPQFSQEMSKGTSFSCNELLLKLQEYHPELLGAYHSFFKTETYCMLMCFSYHLLSFFSPFNMKSGRKTMLVLYDVVHKEIWYRLAMLLYRDMLMMLAAEDLFEDQETKRQIVMMHCYYKRYSGRKGSLSEHLSCLEEYLHPYYWLQKAWETFSCLQGDAETQVKLVLEFDPPPNQQ</sequence>
<dbReference type="Proteomes" id="UP001163603">
    <property type="component" value="Chromosome 11"/>
</dbReference>
<accession>A0ACC0XNL4</accession>
<comment type="caution">
    <text evidence="1">The sequence shown here is derived from an EMBL/GenBank/DDBJ whole genome shotgun (WGS) entry which is preliminary data.</text>
</comment>
<evidence type="ECO:0000313" key="2">
    <source>
        <dbReference type="Proteomes" id="UP001163603"/>
    </source>
</evidence>
<organism evidence="1 2">
    <name type="scientific">Pistacia integerrima</name>
    <dbReference type="NCBI Taxonomy" id="434235"/>
    <lineage>
        <taxon>Eukaryota</taxon>
        <taxon>Viridiplantae</taxon>
        <taxon>Streptophyta</taxon>
        <taxon>Embryophyta</taxon>
        <taxon>Tracheophyta</taxon>
        <taxon>Spermatophyta</taxon>
        <taxon>Magnoliopsida</taxon>
        <taxon>eudicotyledons</taxon>
        <taxon>Gunneridae</taxon>
        <taxon>Pentapetalae</taxon>
        <taxon>rosids</taxon>
        <taxon>malvids</taxon>
        <taxon>Sapindales</taxon>
        <taxon>Anacardiaceae</taxon>
        <taxon>Pistacia</taxon>
    </lineage>
</organism>
<reference evidence="2" key="1">
    <citation type="journal article" date="2023" name="G3 (Bethesda)">
        <title>Genome assembly and association tests identify interacting loci associated with vigor, precocity, and sex in interspecific pistachio rootstocks.</title>
        <authorList>
            <person name="Palmer W."/>
            <person name="Jacygrad E."/>
            <person name="Sagayaradj S."/>
            <person name="Cavanaugh K."/>
            <person name="Han R."/>
            <person name="Bertier L."/>
            <person name="Beede B."/>
            <person name="Kafkas S."/>
            <person name="Golino D."/>
            <person name="Preece J."/>
            <person name="Michelmore R."/>
        </authorList>
    </citation>
    <scope>NUCLEOTIDE SEQUENCE [LARGE SCALE GENOMIC DNA]</scope>
</reference>
<gene>
    <name evidence="1" type="ORF">Pint_30838</name>
</gene>
<protein>
    <submittedName>
        <fullName evidence="1">Uncharacterized protein</fullName>
    </submittedName>
</protein>
<name>A0ACC0XNL4_9ROSI</name>
<evidence type="ECO:0000313" key="1">
    <source>
        <dbReference type="EMBL" id="KAJ0020846.1"/>
    </source>
</evidence>